<comment type="caution">
    <text evidence="4">The sequence shown here is derived from an EMBL/GenBank/DDBJ whole genome shotgun (WGS) entry which is preliminary data.</text>
</comment>
<evidence type="ECO:0000313" key="5">
    <source>
        <dbReference type="Proteomes" id="UP000692954"/>
    </source>
</evidence>
<keyword evidence="1" id="KW-0853">WD repeat</keyword>
<dbReference type="AlphaFoldDB" id="A0A8S1MRJ3"/>
<evidence type="ECO:0000256" key="1">
    <source>
        <dbReference type="ARBA" id="ARBA00022574"/>
    </source>
</evidence>
<protein>
    <recommendedName>
        <fullName evidence="3">WDR59/RTC1-like RING zinc finger domain-containing protein</fullName>
    </recommendedName>
</protein>
<dbReference type="InterPro" id="IPR049566">
    <property type="entry name" value="WDR59_RTC1-like_RING_Znf"/>
</dbReference>
<proteinExistence type="predicted"/>
<keyword evidence="5" id="KW-1185">Reference proteome</keyword>
<dbReference type="GO" id="GO:0046872">
    <property type="term" value="F:metal ion binding"/>
    <property type="evidence" value="ECO:0007669"/>
    <property type="project" value="UniProtKB-KW"/>
</dbReference>
<dbReference type="Proteomes" id="UP000692954">
    <property type="component" value="Unassembled WGS sequence"/>
</dbReference>
<organism evidence="4 5">
    <name type="scientific">Paramecium sonneborni</name>
    <dbReference type="NCBI Taxonomy" id="65129"/>
    <lineage>
        <taxon>Eukaryota</taxon>
        <taxon>Sar</taxon>
        <taxon>Alveolata</taxon>
        <taxon>Ciliophora</taxon>
        <taxon>Intramacronucleata</taxon>
        <taxon>Oligohymenophorea</taxon>
        <taxon>Peniculida</taxon>
        <taxon>Parameciidae</taxon>
        <taxon>Paramecium</taxon>
    </lineage>
</organism>
<evidence type="ECO:0000256" key="2">
    <source>
        <dbReference type="ARBA" id="ARBA00022737"/>
    </source>
</evidence>
<sequence>MKQSEENNQNQQDTINDYNNNIFKSYNPQFNHQDSNLKFYSIISDRSSQLKSQMLNVQYNCEYCQKKVEKQQIILQCLHTYHEDCLKEFFQNQILQKKPILNCLCNNKITNINKMKFLEDRLLQQLYKNQLNAIEEKYQNKFRKCNKCRFMHIEEKQMQQQQKICYQCGIEAHY</sequence>
<evidence type="ECO:0000313" key="4">
    <source>
        <dbReference type="EMBL" id="CAD8079355.1"/>
    </source>
</evidence>
<accession>A0A8S1MRJ3</accession>
<dbReference type="Pfam" id="PF17120">
    <property type="entry name" value="zf-RING_16"/>
    <property type="match status" value="1"/>
</dbReference>
<evidence type="ECO:0000259" key="3">
    <source>
        <dbReference type="Pfam" id="PF17120"/>
    </source>
</evidence>
<name>A0A8S1MRJ3_9CILI</name>
<dbReference type="OrthoDB" id="309577at2759"/>
<feature type="domain" description="WDR59/RTC1-like RING zinc finger" evidence="3">
    <location>
        <begin position="58"/>
        <end position="106"/>
    </location>
</feature>
<reference evidence="4" key="1">
    <citation type="submission" date="2021-01" db="EMBL/GenBank/DDBJ databases">
        <authorList>
            <consortium name="Genoscope - CEA"/>
            <person name="William W."/>
        </authorList>
    </citation>
    <scope>NUCLEOTIDE SEQUENCE</scope>
</reference>
<dbReference type="EMBL" id="CAJJDN010000039">
    <property type="protein sequence ID" value="CAD8079355.1"/>
    <property type="molecule type" value="Genomic_DNA"/>
</dbReference>
<gene>
    <name evidence="4" type="ORF">PSON_ATCC_30995.1.T0390050</name>
</gene>
<keyword evidence="2" id="KW-0677">Repeat</keyword>